<feature type="transmembrane region" description="Helical" evidence="5">
    <location>
        <begin position="43"/>
        <end position="63"/>
    </location>
</feature>
<evidence type="ECO:0000313" key="7">
    <source>
        <dbReference type="Proteomes" id="UP001497516"/>
    </source>
</evidence>
<dbReference type="InterPro" id="IPR030184">
    <property type="entry name" value="WAT1-related"/>
</dbReference>
<dbReference type="SUPFAM" id="SSF103481">
    <property type="entry name" value="Multidrug resistance efflux transporter EmrE"/>
    <property type="match status" value="1"/>
</dbReference>
<dbReference type="GO" id="GO:0016020">
    <property type="term" value="C:membrane"/>
    <property type="evidence" value="ECO:0007669"/>
    <property type="project" value="InterPro"/>
</dbReference>
<dbReference type="EMBL" id="OZ034819">
    <property type="protein sequence ID" value="CAL1398009.1"/>
    <property type="molecule type" value="Genomic_DNA"/>
</dbReference>
<evidence type="ECO:0000256" key="1">
    <source>
        <dbReference type="ARBA" id="ARBA00004141"/>
    </source>
</evidence>
<accession>A0AAV2FI91</accession>
<dbReference type="PANTHER" id="PTHR31218">
    <property type="entry name" value="WAT1-RELATED PROTEIN"/>
    <property type="match status" value="1"/>
</dbReference>
<evidence type="ECO:0000256" key="3">
    <source>
        <dbReference type="ARBA" id="ARBA00022989"/>
    </source>
</evidence>
<evidence type="ECO:0008006" key="8">
    <source>
        <dbReference type="Google" id="ProtNLM"/>
    </source>
</evidence>
<name>A0AAV2FI91_9ROSI</name>
<keyword evidence="4 5" id="KW-0472">Membrane</keyword>
<feature type="transmembrane region" description="Helical" evidence="5">
    <location>
        <begin position="75"/>
        <end position="96"/>
    </location>
</feature>
<evidence type="ECO:0000256" key="2">
    <source>
        <dbReference type="ARBA" id="ARBA00022692"/>
    </source>
</evidence>
<feature type="transmembrane region" description="Helical" evidence="5">
    <location>
        <begin position="12"/>
        <end position="31"/>
    </location>
</feature>
<comment type="subcellular location">
    <subcellularLocation>
        <location evidence="1">Membrane</location>
        <topology evidence="1">Multi-pass membrane protein</topology>
    </subcellularLocation>
</comment>
<keyword evidence="7" id="KW-1185">Reference proteome</keyword>
<dbReference type="Proteomes" id="UP001497516">
    <property type="component" value="Chromosome 6"/>
</dbReference>
<dbReference type="AlphaFoldDB" id="A0AAV2FI91"/>
<organism evidence="6 7">
    <name type="scientific">Linum trigynum</name>
    <dbReference type="NCBI Taxonomy" id="586398"/>
    <lineage>
        <taxon>Eukaryota</taxon>
        <taxon>Viridiplantae</taxon>
        <taxon>Streptophyta</taxon>
        <taxon>Embryophyta</taxon>
        <taxon>Tracheophyta</taxon>
        <taxon>Spermatophyta</taxon>
        <taxon>Magnoliopsida</taxon>
        <taxon>eudicotyledons</taxon>
        <taxon>Gunneridae</taxon>
        <taxon>Pentapetalae</taxon>
        <taxon>rosids</taxon>
        <taxon>fabids</taxon>
        <taxon>Malpighiales</taxon>
        <taxon>Linaceae</taxon>
        <taxon>Linum</taxon>
    </lineage>
</organism>
<dbReference type="InterPro" id="IPR037185">
    <property type="entry name" value="EmrE-like"/>
</dbReference>
<evidence type="ECO:0000256" key="5">
    <source>
        <dbReference type="SAM" id="Phobius"/>
    </source>
</evidence>
<evidence type="ECO:0000313" key="6">
    <source>
        <dbReference type="EMBL" id="CAL1398009.1"/>
    </source>
</evidence>
<evidence type="ECO:0000256" key="4">
    <source>
        <dbReference type="ARBA" id="ARBA00023136"/>
    </source>
</evidence>
<proteinExistence type="predicted"/>
<sequence length="99" mass="10627">MTLKKYPAELSMTALICLIGKVGGAALALFVERGDPSAWEFDWDAKLLAAIYSGVVCSGLGYYIQGMVMRVRGPVFVTAFSPLCLVAVDVMSSIIFGEQ</sequence>
<protein>
    <recommendedName>
        <fullName evidence="8">WAT1-related protein</fullName>
    </recommendedName>
</protein>
<gene>
    <name evidence="6" type="ORF">LTRI10_LOCUS38267</name>
</gene>
<dbReference type="GO" id="GO:0022857">
    <property type="term" value="F:transmembrane transporter activity"/>
    <property type="evidence" value="ECO:0007669"/>
    <property type="project" value="InterPro"/>
</dbReference>
<keyword evidence="3 5" id="KW-1133">Transmembrane helix</keyword>
<reference evidence="6 7" key="1">
    <citation type="submission" date="2024-04" db="EMBL/GenBank/DDBJ databases">
        <authorList>
            <person name="Fracassetti M."/>
        </authorList>
    </citation>
    <scope>NUCLEOTIDE SEQUENCE [LARGE SCALE GENOMIC DNA]</scope>
</reference>
<keyword evidence="2 5" id="KW-0812">Transmembrane</keyword>